<gene>
    <name evidence="2" type="ORF">FIBSPDRAFT_900233</name>
</gene>
<keyword evidence="3" id="KW-1185">Reference proteome</keyword>
<dbReference type="AlphaFoldDB" id="A0A165YQN9"/>
<dbReference type="InterPro" id="IPR046496">
    <property type="entry name" value="DUF6589"/>
</dbReference>
<dbReference type="Proteomes" id="UP000076532">
    <property type="component" value="Unassembled WGS sequence"/>
</dbReference>
<dbReference type="EMBL" id="KV417692">
    <property type="protein sequence ID" value="KZP09814.1"/>
    <property type="molecule type" value="Genomic_DNA"/>
</dbReference>
<evidence type="ECO:0000313" key="3">
    <source>
        <dbReference type="Proteomes" id="UP000076532"/>
    </source>
</evidence>
<evidence type="ECO:0000259" key="1">
    <source>
        <dbReference type="Pfam" id="PF20231"/>
    </source>
</evidence>
<dbReference type="OrthoDB" id="3255845at2759"/>
<sequence length="899" mass="101718">MAGRNYPLRVQNYCEILDSDGLDALSSIVSSPPLQYPLPSLGDVPPLPFRDLDLEDEDSDGDFIPTDDLRTRAGEDQKALAVLRYMKKQFPRFSLKRLLAAIFHENASQELEAFSSSFQKDDGLVNLMENFYEIRGIKDKAMCTWILEKAGEICANEASKLTNNASRGGLAEEASFFRVHSKNIPVDMVEDFRISDLTKRYDRVTPYLQIVLQAVIGKCGAILGEGVRDPDMCRTQITSMLYHTRSRNFNYHQAINSMLLWHHRTPKRLVQTLSRLSFSTSYAFQCCAVKSLSTSCVSLAQVAAQDETKVKYLPYDNFNWVSNTWEPSAEHGNISHDEVSALLLVAHLPEGPEALTAAQYTDIRRFDETEGTRHKLPPSEALEAILPSSDDQAEFRKNTIIHIADILADEVKSFSKFKSVLGTFHDPHAIPPHKTEEYYLPTFDQEQGSTRGNMVVLGHYFLKVLQVSKAAFEKFVFFVLGDRLTTARDRAAQDQRAVDRSEHRVDHLLSIKLLPGLMHVCMNFIDNIAGNMWGENSKDAVSLDTLRDILPNRSALKPKKIDFYGWLRFMDAVLRALVMKGAMTVLHAPSFMALKKSEMDVVGFEVLCTAIADSLVLPSPDRLEEDGIKMLGGHTKSGHTVLLAHDLMTMREMRHAIKHGHPTRIKRMLKYWAPMFYAGQRYNYSNEIMEFLHNTEHDWPRESVSVAFNGMLVNTTGSVAGHTEGDLRCEQLNESIKDKAHGVNATPEYLEQITPAIGVIQHLVDHVYKDLGVEEINQHHAKVRQHLDSHLILDHFINTDIFDFPEDKPSDHAVVDLYRGGCQGLSGANGGHARHLARHVKRLRTRHGLAVSEVEVDRELTEARDRHETEFSLKEVDNIDGDAEIDNDIEGREFEDEEW</sequence>
<reference evidence="2 3" key="1">
    <citation type="journal article" date="2016" name="Mol. Biol. Evol.">
        <title>Comparative Genomics of Early-Diverging Mushroom-Forming Fungi Provides Insights into the Origins of Lignocellulose Decay Capabilities.</title>
        <authorList>
            <person name="Nagy L.G."/>
            <person name="Riley R."/>
            <person name="Tritt A."/>
            <person name="Adam C."/>
            <person name="Daum C."/>
            <person name="Floudas D."/>
            <person name="Sun H."/>
            <person name="Yadav J.S."/>
            <person name="Pangilinan J."/>
            <person name="Larsson K.H."/>
            <person name="Matsuura K."/>
            <person name="Barry K."/>
            <person name="Labutti K."/>
            <person name="Kuo R."/>
            <person name="Ohm R.A."/>
            <person name="Bhattacharya S.S."/>
            <person name="Shirouzu T."/>
            <person name="Yoshinaga Y."/>
            <person name="Martin F.M."/>
            <person name="Grigoriev I.V."/>
            <person name="Hibbett D.S."/>
        </authorList>
    </citation>
    <scope>NUCLEOTIDE SEQUENCE [LARGE SCALE GENOMIC DNA]</scope>
    <source>
        <strain evidence="2 3">CBS 109695</strain>
    </source>
</reference>
<proteinExistence type="predicted"/>
<dbReference type="Pfam" id="PF20231">
    <property type="entry name" value="DUF6589"/>
    <property type="match status" value="1"/>
</dbReference>
<name>A0A165YQN9_9AGAM</name>
<evidence type="ECO:0000313" key="2">
    <source>
        <dbReference type="EMBL" id="KZP09814.1"/>
    </source>
</evidence>
<protein>
    <recommendedName>
        <fullName evidence="1">DUF6589 domain-containing protein</fullName>
    </recommendedName>
</protein>
<accession>A0A165YQN9</accession>
<feature type="domain" description="DUF6589" evidence="1">
    <location>
        <begin position="378"/>
        <end position="780"/>
    </location>
</feature>
<organism evidence="2 3">
    <name type="scientific">Athelia psychrophila</name>
    <dbReference type="NCBI Taxonomy" id="1759441"/>
    <lineage>
        <taxon>Eukaryota</taxon>
        <taxon>Fungi</taxon>
        <taxon>Dikarya</taxon>
        <taxon>Basidiomycota</taxon>
        <taxon>Agaricomycotina</taxon>
        <taxon>Agaricomycetes</taxon>
        <taxon>Agaricomycetidae</taxon>
        <taxon>Atheliales</taxon>
        <taxon>Atheliaceae</taxon>
        <taxon>Athelia</taxon>
    </lineage>
</organism>
<dbReference type="STRING" id="436010.A0A165YQN9"/>